<dbReference type="Gene3D" id="1.10.472.20">
    <property type="entry name" value="Nitrile hydratase, beta subunit"/>
    <property type="match status" value="1"/>
</dbReference>
<feature type="domain" description="Nitrile hydratase beta subunit-like N-terminal" evidence="1">
    <location>
        <begin position="10"/>
        <end position="93"/>
    </location>
</feature>
<dbReference type="InterPro" id="IPR023808">
    <property type="entry name" value="Nitrile_Hydratase_acc_put"/>
</dbReference>
<proteinExistence type="predicted"/>
<dbReference type="SUPFAM" id="SSF50090">
    <property type="entry name" value="Electron transport accessory proteins"/>
    <property type="match status" value="1"/>
</dbReference>
<evidence type="ECO:0000313" key="2">
    <source>
        <dbReference type="EMBL" id="SVA09537.1"/>
    </source>
</evidence>
<dbReference type="InterPro" id="IPR042262">
    <property type="entry name" value="CN_hydtase_beta_C"/>
</dbReference>
<accession>A0A381T4I9</accession>
<dbReference type="AlphaFoldDB" id="A0A381T4I9"/>
<gene>
    <name evidence="2" type="ORF">METZ01_LOCUS62391</name>
</gene>
<sequence>MIPIPSGEDRSTPVFQAPWEAYAFALAVQLSEQGIFDWPEWSEALTAEIHDAGEDDQGNQYYHYWMAALEKLLTRHGIITEESLQKRKIAWQEAYRRTPHGKPVEL</sequence>
<name>A0A381T4I9_9ZZZZ</name>
<dbReference type="NCBIfam" id="TIGR03889">
    <property type="entry name" value="nitrile_acc"/>
    <property type="match status" value="1"/>
</dbReference>
<dbReference type="InterPro" id="IPR008990">
    <property type="entry name" value="Elect_transpt_acc-like_dom_sf"/>
</dbReference>
<dbReference type="EMBL" id="UINC01003823">
    <property type="protein sequence ID" value="SVA09537.1"/>
    <property type="molecule type" value="Genomic_DNA"/>
</dbReference>
<dbReference type="Pfam" id="PF21006">
    <property type="entry name" value="NHase_beta_N"/>
    <property type="match status" value="1"/>
</dbReference>
<protein>
    <recommendedName>
        <fullName evidence="1">Nitrile hydratase beta subunit-like N-terminal domain-containing protein</fullName>
    </recommendedName>
</protein>
<reference evidence="2" key="1">
    <citation type="submission" date="2018-05" db="EMBL/GenBank/DDBJ databases">
        <authorList>
            <person name="Lanie J.A."/>
            <person name="Ng W.-L."/>
            <person name="Kazmierczak K.M."/>
            <person name="Andrzejewski T.M."/>
            <person name="Davidsen T.M."/>
            <person name="Wayne K.J."/>
            <person name="Tettelin H."/>
            <person name="Glass J.I."/>
            <person name="Rusch D."/>
            <person name="Podicherti R."/>
            <person name="Tsui H.-C.T."/>
            <person name="Winkler M.E."/>
        </authorList>
    </citation>
    <scope>NUCLEOTIDE SEQUENCE</scope>
</reference>
<organism evidence="2">
    <name type="scientific">marine metagenome</name>
    <dbReference type="NCBI Taxonomy" id="408172"/>
    <lineage>
        <taxon>unclassified sequences</taxon>
        <taxon>metagenomes</taxon>
        <taxon>ecological metagenomes</taxon>
    </lineage>
</organism>
<evidence type="ECO:0000259" key="1">
    <source>
        <dbReference type="Pfam" id="PF21006"/>
    </source>
</evidence>
<dbReference type="InterPro" id="IPR049054">
    <property type="entry name" value="CN_hydtase_beta-like_N"/>
</dbReference>